<keyword evidence="1" id="KW-1133">Transmembrane helix</keyword>
<reference evidence="2" key="1">
    <citation type="submission" date="2019-04" db="EMBL/GenBank/DDBJ databases">
        <title>Friends and foes A comparative genomics study of 23 Aspergillus species from section Flavi.</title>
        <authorList>
            <consortium name="DOE Joint Genome Institute"/>
            <person name="Kjaerbolling I."/>
            <person name="Vesth T."/>
            <person name="Frisvad J.C."/>
            <person name="Nybo J.L."/>
            <person name="Theobald S."/>
            <person name="Kildgaard S."/>
            <person name="Isbrandt T."/>
            <person name="Kuo A."/>
            <person name="Sato A."/>
            <person name="Lyhne E.K."/>
            <person name="Kogle M.E."/>
            <person name="Wiebenga A."/>
            <person name="Kun R.S."/>
            <person name="Lubbers R.J."/>
            <person name="Makela M.R."/>
            <person name="Barry K."/>
            <person name="Chovatia M."/>
            <person name="Clum A."/>
            <person name="Daum C."/>
            <person name="Haridas S."/>
            <person name="He G."/>
            <person name="LaButti K."/>
            <person name="Lipzen A."/>
            <person name="Mondo S."/>
            <person name="Riley R."/>
            <person name="Salamov A."/>
            <person name="Simmons B.A."/>
            <person name="Magnuson J.K."/>
            <person name="Henrissat B."/>
            <person name="Mortensen U.H."/>
            <person name="Larsen T.O."/>
            <person name="Devries R.P."/>
            <person name="Grigoriev I.V."/>
            <person name="Machida M."/>
            <person name="Baker S.E."/>
            <person name="Andersen M.R."/>
        </authorList>
    </citation>
    <scope>NUCLEOTIDE SEQUENCE [LARGE SCALE GENOMIC DNA]</scope>
    <source>
        <strain evidence="2">CBS 121.62</strain>
    </source>
</reference>
<keyword evidence="1" id="KW-0472">Membrane</keyword>
<organism evidence="2">
    <name type="scientific">Aspergillus flavus</name>
    <dbReference type="NCBI Taxonomy" id="5059"/>
    <lineage>
        <taxon>Eukaryota</taxon>
        <taxon>Fungi</taxon>
        <taxon>Dikarya</taxon>
        <taxon>Ascomycota</taxon>
        <taxon>Pezizomycotina</taxon>
        <taxon>Eurotiomycetes</taxon>
        <taxon>Eurotiomycetidae</taxon>
        <taxon>Eurotiales</taxon>
        <taxon>Aspergillaceae</taxon>
        <taxon>Aspergillus</taxon>
        <taxon>Aspergillus subgen. Circumdati</taxon>
    </lineage>
</organism>
<dbReference type="AlphaFoldDB" id="A0A5N6GQY7"/>
<sequence length="80" mass="8957">MFGVGASEVARVFCFLFTLYIFSITPPLLLGVGDGLIIVKNLVFNFYLLNIFFLRIGFVFFGGLGLWYGRILVLPGFVLL</sequence>
<proteinExistence type="predicted"/>
<name>A0A5N6GQY7_ASPFL</name>
<keyword evidence="1" id="KW-0812">Transmembrane</keyword>
<dbReference type="EMBL" id="ML734628">
    <property type="protein sequence ID" value="KAB8244325.1"/>
    <property type="molecule type" value="Genomic_DNA"/>
</dbReference>
<dbReference type="Proteomes" id="UP000325434">
    <property type="component" value="Unassembled WGS sequence"/>
</dbReference>
<feature type="transmembrane region" description="Helical" evidence="1">
    <location>
        <begin position="12"/>
        <end position="32"/>
    </location>
</feature>
<accession>A0A5N6GQY7</accession>
<gene>
    <name evidence="2" type="ORF">BDV35DRAFT_290774</name>
</gene>
<evidence type="ECO:0000256" key="1">
    <source>
        <dbReference type="SAM" id="Phobius"/>
    </source>
</evidence>
<evidence type="ECO:0000313" key="2">
    <source>
        <dbReference type="EMBL" id="KAB8244325.1"/>
    </source>
</evidence>
<protein>
    <submittedName>
        <fullName evidence="2">Uncharacterized protein</fullName>
    </submittedName>
</protein>
<feature type="transmembrane region" description="Helical" evidence="1">
    <location>
        <begin position="44"/>
        <end position="68"/>
    </location>
</feature>